<dbReference type="InterPro" id="IPR043131">
    <property type="entry name" value="BCAT-like_N"/>
</dbReference>
<proteinExistence type="inferred from homology"/>
<dbReference type="EMBL" id="BQKY01000008">
    <property type="protein sequence ID" value="GJN91368.1"/>
    <property type="molecule type" value="Genomic_DNA"/>
</dbReference>
<dbReference type="InterPro" id="IPR036038">
    <property type="entry name" value="Aminotransferase-like"/>
</dbReference>
<dbReference type="PANTHER" id="PTHR42743">
    <property type="entry name" value="AMINO-ACID AMINOTRANSFERASE"/>
    <property type="match status" value="1"/>
</dbReference>
<dbReference type="InterPro" id="IPR050571">
    <property type="entry name" value="Class-IV_PLP-Dep_Aminotrnsfr"/>
</dbReference>
<dbReference type="Pfam" id="PF01063">
    <property type="entry name" value="Aminotran_4"/>
    <property type="match status" value="1"/>
</dbReference>
<dbReference type="AlphaFoldDB" id="A0AAV5GMD3"/>
<dbReference type="Gene3D" id="3.20.10.10">
    <property type="entry name" value="D-amino Acid Aminotransferase, subunit A, domain 2"/>
    <property type="match status" value="1"/>
</dbReference>
<reference evidence="4 5" key="1">
    <citation type="submission" date="2021-12" db="EMBL/GenBank/DDBJ databases">
        <title>High titer production of polyol ester of fatty acids by Rhodotorula paludigena BS15 towards product separation-free biomass refinery.</title>
        <authorList>
            <person name="Mano J."/>
            <person name="Ono H."/>
            <person name="Tanaka T."/>
            <person name="Naito K."/>
            <person name="Sushida H."/>
            <person name="Ike M."/>
            <person name="Tokuyasu K."/>
            <person name="Kitaoka M."/>
        </authorList>
    </citation>
    <scope>NUCLEOTIDE SEQUENCE [LARGE SCALE GENOMIC DNA]</scope>
    <source>
        <strain evidence="4 5">BS15</strain>
    </source>
</reference>
<dbReference type="Proteomes" id="UP001342314">
    <property type="component" value="Unassembled WGS sequence"/>
</dbReference>
<name>A0AAV5GMD3_9BASI</name>
<sequence>MTGHTTHAVVQDDRNSSILIGMRDGVTGDFALVPREKAVVSVFDSAFLLGDGCWEGIRIKQGVMQFAKEHLDRLFETSKALFMNLHLNKPELLSLIHQTVDANSMQTSDDVHIRLVVSRGLKETPHQNPKSTVGAPLIVIIPEYKKPDPSCADTKDEMWNHLSKATDIQACIQANIMGADEALMLDKDGFVKTCNSTNFFIVRNGVVWAPTRKYQMQGITRAKTIELCRMHGIPIEECDFTLTEVYGADEAFVTGTFPSQLAVISVDGRTIGDGKPGPMAARLQKLYKELVAADVGRGREAVMAEVQGAKKVIFPANGCA</sequence>
<keyword evidence="3" id="KW-0663">Pyridoxal phosphate</keyword>
<evidence type="ECO:0000256" key="2">
    <source>
        <dbReference type="ARBA" id="ARBA00009320"/>
    </source>
</evidence>
<dbReference type="InterPro" id="IPR001544">
    <property type="entry name" value="Aminotrans_IV"/>
</dbReference>
<evidence type="ECO:0000313" key="4">
    <source>
        <dbReference type="EMBL" id="GJN91368.1"/>
    </source>
</evidence>
<evidence type="ECO:0000256" key="3">
    <source>
        <dbReference type="ARBA" id="ARBA00022898"/>
    </source>
</evidence>
<protein>
    <submittedName>
        <fullName evidence="4">Uncharacterized protein</fullName>
    </submittedName>
</protein>
<comment type="similarity">
    <text evidence="2">Belongs to the class-IV pyridoxal-phosphate-dependent aminotransferase family.</text>
</comment>
<dbReference type="InterPro" id="IPR043132">
    <property type="entry name" value="BCAT-like_C"/>
</dbReference>
<dbReference type="GO" id="GO:0003824">
    <property type="term" value="F:catalytic activity"/>
    <property type="evidence" value="ECO:0007669"/>
    <property type="project" value="InterPro"/>
</dbReference>
<gene>
    <name evidence="4" type="ORF">Rhopal_004389-T1</name>
</gene>
<dbReference type="GO" id="GO:0008652">
    <property type="term" value="P:amino acid biosynthetic process"/>
    <property type="evidence" value="ECO:0007669"/>
    <property type="project" value="UniProtKB-ARBA"/>
</dbReference>
<comment type="caution">
    <text evidence="4">The sequence shown here is derived from an EMBL/GenBank/DDBJ whole genome shotgun (WGS) entry which is preliminary data.</text>
</comment>
<accession>A0AAV5GMD3</accession>
<organism evidence="4 5">
    <name type="scientific">Rhodotorula paludigena</name>
    <dbReference type="NCBI Taxonomy" id="86838"/>
    <lineage>
        <taxon>Eukaryota</taxon>
        <taxon>Fungi</taxon>
        <taxon>Dikarya</taxon>
        <taxon>Basidiomycota</taxon>
        <taxon>Pucciniomycotina</taxon>
        <taxon>Microbotryomycetes</taxon>
        <taxon>Sporidiobolales</taxon>
        <taxon>Sporidiobolaceae</taxon>
        <taxon>Rhodotorula</taxon>
    </lineage>
</organism>
<dbReference type="FunFam" id="3.20.10.10:FF:000002">
    <property type="entry name" value="D-alanine aminotransferase"/>
    <property type="match status" value="1"/>
</dbReference>
<evidence type="ECO:0000256" key="1">
    <source>
        <dbReference type="ARBA" id="ARBA00001933"/>
    </source>
</evidence>
<comment type="cofactor">
    <cofactor evidence="1">
        <name>pyridoxal 5'-phosphate</name>
        <dbReference type="ChEBI" id="CHEBI:597326"/>
    </cofactor>
</comment>
<dbReference type="SUPFAM" id="SSF56752">
    <property type="entry name" value="D-aminoacid aminotransferase-like PLP-dependent enzymes"/>
    <property type="match status" value="1"/>
</dbReference>
<keyword evidence="5" id="KW-1185">Reference proteome</keyword>
<dbReference type="GO" id="GO:0046394">
    <property type="term" value="P:carboxylic acid biosynthetic process"/>
    <property type="evidence" value="ECO:0007669"/>
    <property type="project" value="UniProtKB-ARBA"/>
</dbReference>
<dbReference type="PANTHER" id="PTHR42743:SF11">
    <property type="entry name" value="AMINODEOXYCHORISMATE LYASE"/>
    <property type="match status" value="1"/>
</dbReference>
<evidence type="ECO:0000313" key="5">
    <source>
        <dbReference type="Proteomes" id="UP001342314"/>
    </source>
</evidence>
<dbReference type="Gene3D" id="3.30.470.10">
    <property type="match status" value="1"/>
</dbReference>